<dbReference type="InterPro" id="IPR012349">
    <property type="entry name" value="Split_barrel_FMN-bd"/>
</dbReference>
<dbReference type="GO" id="GO:0042602">
    <property type="term" value="F:riboflavin reductase (NADPH) activity"/>
    <property type="evidence" value="ECO:0007669"/>
    <property type="project" value="TreeGrafter"/>
</dbReference>
<gene>
    <name evidence="3" type="ORF">EA756_07555</name>
</gene>
<dbReference type="AlphaFoldDB" id="A0A3R9QUJ7"/>
<keyword evidence="1" id="KW-0560">Oxidoreductase</keyword>
<dbReference type="InterPro" id="IPR050268">
    <property type="entry name" value="NADH-dep_flavin_reductase"/>
</dbReference>
<dbReference type="Gene3D" id="2.30.110.10">
    <property type="entry name" value="Electron Transport, Fmn-binding Protein, Chain A"/>
    <property type="match status" value="1"/>
</dbReference>
<dbReference type="PANTHER" id="PTHR30466:SF1">
    <property type="entry name" value="FMN REDUCTASE (NADH) RUTF"/>
    <property type="match status" value="1"/>
</dbReference>
<dbReference type="Proteomes" id="UP000276905">
    <property type="component" value="Unassembled WGS sequence"/>
</dbReference>
<dbReference type="GO" id="GO:0010181">
    <property type="term" value="F:FMN binding"/>
    <property type="evidence" value="ECO:0007669"/>
    <property type="project" value="InterPro"/>
</dbReference>
<name>A0A3R9QUJ7_9GAMM</name>
<dbReference type="PANTHER" id="PTHR30466">
    <property type="entry name" value="FLAVIN REDUCTASE"/>
    <property type="match status" value="1"/>
</dbReference>
<evidence type="ECO:0000313" key="3">
    <source>
        <dbReference type="EMBL" id="RSO58113.1"/>
    </source>
</evidence>
<dbReference type="Pfam" id="PF01613">
    <property type="entry name" value="Flavin_Reduct"/>
    <property type="match status" value="1"/>
</dbReference>
<proteinExistence type="predicted"/>
<protein>
    <submittedName>
        <fullName evidence="3">Flavin reductase</fullName>
    </submittedName>
</protein>
<evidence type="ECO:0000313" key="4">
    <source>
        <dbReference type="Proteomes" id="UP000276905"/>
    </source>
</evidence>
<comment type="caution">
    <text evidence="3">The sequence shown here is derived from an EMBL/GenBank/DDBJ whole genome shotgun (WGS) entry which is preliminary data.</text>
</comment>
<sequence length="161" mass="18672">MSNFQKFKDTMSFSSHGVSLFSIKSQDNHILGTTITSFMSVSTEPNCFLFCLNQKLKVNNHLDVKSLINIHFLNSKQQYIAEIFSNKRDVDAYKDLFILDESNNERLFLKDSIVDIFAQIRSISPIGSHNIYICEVINSDINEYVSYNPLIYYNRKYTSVK</sequence>
<accession>A0A3R9QUJ7</accession>
<dbReference type="InterPro" id="IPR002563">
    <property type="entry name" value="Flavin_Rdtase-like_dom"/>
</dbReference>
<reference evidence="3 4" key="1">
    <citation type="submission" date="2018-10" db="EMBL/GenBank/DDBJ databases">
        <title>GWAS and RNA-Seq identify cryptic mechanisms of antimicrobial resistance in Acinetobacter baumannii.</title>
        <authorList>
            <person name="Sahl J.W."/>
        </authorList>
    </citation>
    <scope>NUCLEOTIDE SEQUENCE [LARGE SCALE GENOMIC DNA]</scope>
    <source>
        <strain evidence="3 4">TG41018</strain>
    </source>
</reference>
<organism evidence="3 4">
    <name type="scientific">Acinetobacter lactucae</name>
    <dbReference type="NCBI Taxonomy" id="1785128"/>
    <lineage>
        <taxon>Bacteria</taxon>
        <taxon>Pseudomonadati</taxon>
        <taxon>Pseudomonadota</taxon>
        <taxon>Gammaproteobacteria</taxon>
        <taxon>Moraxellales</taxon>
        <taxon>Moraxellaceae</taxon>
        <taxon>Acinetobacter</taxon>
        <taxon>Acinetobacter calcoaceticus/baumannii complex</taxon>
    </lineage>
</organism>
<evidence type="ECO:0000259" key="2">
    <source>
        <dbReference type="SMART" id="SM00903"/>
    </source>
</evidence>
<dbReference type="EMBL" id="RFES01000004">
    <property type="protein sequence ID" value="RSO58113.1"/>
    <property type="molecule type" value="Genomic_DNA"/>
</dbReference>
<feature type="domain" description="Flavin reductase like" evidence="2">
    <location>
        <begin position="13"/>
        <end position="159"/>
    </location>
</feature>
<dbReference type="SUPFAM" id="SSF50475">
    <property type="entry name" value="FMN-binding split barrel"/>
    <property type="match status" value="1"/>
</dbReference>
<dbReference type="SMART" id="SM00903">
    <property type="entry name" value="Flavin_Reduct"/>
    <property type="match status" value="1"/>
</dbReference>
<evidence type="ECO:0000256" key="1">
    <source>
        <dbReference type="ARBA" id="ARBA00023002"/>
    </source>
</evidence>
<dbReference type="RefSeq" id="WP_125698726.1">
    <property type="nucleotide sequence ID" value="NZ_RFES01000004.1"/>
</dbReference>